<feature type="region of interest" description="Disordered" evidence="1">
    <location>
        <begin position="165"/>
        <end position="217"/>
    </location>
</feature>
<comment type="caution">
    <text evidence="2">The sequence shown here is derived from an EMBL/GenBank/DDBJ whole genome shotgun (WGS) entry which is preliminary data.</text>
</comment>
<dbReference type="AlphaFoldDB" id="A0A9P4X5A3"/>
<name>A0A9P4X5A3_9HYPO</name>
<keyword evidence="3" id="KW-1185">Reference proteome</keyword>
<feature type="compositionally biased region" description="Low complexity" evidence="1">
    <location>
        <begin position="165"/>
        <end position="178"/>
    </location>
</feature>
<proteinExistence type="predicted"/>
<protein>
    <submittedName>
        <fullName evidence="2">Uncharacterized protein</fullName>
    </submittedName>
</protein>
<dbReference type="EMBL" id="QLNT01000027">
    <property type="protein sequence ID" value="KAF3057792.1"/>
    <property type="molecule type" value="Genomic_DNA"/>
</dbReference>
<dbReference type="Proteomes" id="UP000801864">
    <property type="component" value="Unassembled WGS sequence"/>
</dbReference>
<organism evidence="2 3">
    <name type="scientific">Trichoderma lentiforme</name>
    <dbReference type="NCBI Taxonomy" id="1567552"/>
    <lineage>
        <taxon>Eukaryota</taxon>
        <taxon>Fungi</taxon>
        <taxon>Dikarya</taxon>
        <taxon>Ascomycota</taxon>
        <taxon>Pezizomycotina</taxon>
        <taxon>Sordariomycetes</taxon>
        <taxon>Hypocreomycetidae</taxon>
        <taxon>Hypocreales</taxon>
        <taxon>Hypocreaceae</taxon>
        <taxon>Trichoderma</taxon>
    </lineage>
</organism>
<evidence type="ECO:0000313" key="2">
    <source>
        <dbReference type="EMBL" id="KAF3057792.1"/>
    </source>
</evidence>
<accession>A0A9P4X5A3</accession>
<evidence type="ECO:0000256" key="1">
    <source>
        <dbReference type="SAM" id="MobiDB-lite"/>
    </source>
</evidence>
<sequence length="271" mass="29566">MFERERVPNSAGRKKKRTKSPANATGGNGPWGDEALIQSYSLPNLFLQGSHSAIQVAASSSPATRGPEPPRYRRYRALPEDCDSSAVLPAPLFPMHTFYQLGLQQQLLQTTPDTSGEFHRLCRRARSCICPEFGLPIRPRPLDSHLIPPPSWLCPAPSFTAAFSPPNPSRLRASRSSSTLVGSLVPSPSQASPSERRRSRQSSSPPNPPPRQPGADQEAGAYRIAWMSWLSAGDEIARPPTKRFSCLKLLALSDQGKIRTHVPSPTLSTGL</sequence>
<gene>
    <name evidence="2" type="ORF">CFAM422_012067</name>
</gene>
<evidence type="ECO:0000313" key="3">
    <source>
        <dbReference type="Proteomes" id="UP000801864"/>
    </source>
</evidence>
<reference evidence="2 3" key="1">
    <citation type="submission" date="2018-06" db="EMBL/GenBank/DDBJ databases">
        <title>Genome analysis of cellulolytic fungus Trichoderma lentiforme CFAM-422.</title>
        <authorList>
            <person name="Steindorff A.S."/>
            <person name="Formighieri E.F."/>
            <person name="Midorikawa G.E.O."/>
            <person name="Tamietti M.S."/>
            <person name="Ramos E.Z."/>
            <person name="Silva A.S."/>
            <person name="Bon E.P.S."/>
            <person name="Mendes T.D."/>
            <person name="Damaso M.C.T."/>
            <person name="Favaro L.C.L."/>
        </authorList>
    </citation>
    <scope>NUCLEOTIDE SEQUENCE [LARGE SCALE GENOMIC DNA]</scope>
    <source>
        <strain evidence="2 3">CFAM-422</strain>
    </source>
</reference>
<feature type="region of interest" description="Disordered" evidence="1">
    <location>
        <begin position="1"/>
        <end position="33"/>
    </location>
</feature>